<dbReference type="GO" id="GO:0003677">
    <property type="term" value="F:DNA binding"/>
    <property type="evidence" value="ECO:0007669"/>
    <property type="project" value="InterPro"/>
</dbReference>
<evidence type="ECO:0000256" key="2">
    <source>
        <dbReference type="ARBA" id="ARBA00022833"/>
    </source>
</evidence>
<accession>A0A9W7T2S7</accession>
<dbReference type="EMBL" id="JAFHDT010000465">
    <property type="protein sequence ID" value="KAI7789440.1"/>
    <property type="molecule type" value="Genomic_DNA"/>
</dbReference>
<evidence type="ECO:0000313" key="7">
    <source>
        <dbReference type="Proteomes" id="UP001059041"/>
    </source>
</evidence>
<feature type="compositionally biased region" description="Polar residues" evidence="3">
    <location>
        <begin position="351"/>
        <end position="362"/>
    </location>
</feature>
<dbReference type="InterPro" id="IPR013762">
    <property type="entry name" value="Integrase-like_cat_sf"/>
</dbReference>
<reference evidence="6" key="1">
    <citation type="submission" date="2021-02" db="EMBL/GenBank/DDBJ databases">
        <title>Comparative genomics reveals that relaxation of natural selection precedes convergent phenotypic evolution of cavefish.</title>
        <authorList>
            <person name="Peng Z."/>
        </authorList>
    </citation>
    <scope>NUCLEOTIDE SEQUENCE</scope>
    <source>
        <tissue evidence="6">Muscle</tissue>
    </source>
</reference>
<feature type="region of interest" description="Disordered" evidence="3">
    <location>
        <begin position="938"/>
        <end position="969"/>
    </location>
</feature>
<dbReference type="PANTHER" id="PTHR33480:SF5">
    <property type="entry name" value="SI:DKEY-51D8.9"/>
    <property type="match status" value="1"/>
</dbReference>
<evidence type="ECO:0000259" key="4">
    <source>
        <dbReference type="PROSITE" id="PS50081"/>
    </source>
</evidence>
<feature type="domain" description="SET" evidence="5">
    <location>
        <begin position="41"/>
        <end position="155"/>
    </location>
</feature>
<protein>
    <recommendedName>
        <fullName evidence="8">SET domain-containing protein</fullName>
    </recommendedName>
</protein>
<dbReference type="Pfam" id="PF00856">
    <property type="entry name" value="SET"/>
    <property type="match status" value="1"/>
</dbReference>
<dbReference type="PANTHER" id="PTHR33480">
    <property type="entry name" value="SET DOMAIN-CONTAINING PROTEIN-RELATED"/>
    <property type="match status" value="1"/>
</dbReference>
<dbReference type="PROSITE" id="PS50081">
    <property type="entry name" value="ZF_DAG_PE_2"/>
    <property type="match status" value="1"/>
</dbReference>
<keyword evidence="7" id="KW-1185">Reference proteome</keyword>
<keyword evidence="2" id="KW-0862">Zinc</keyword>
<keyword evidence="1" id="KW-0479">Metal-binding</keyword>
<dbReference type="InterPro" id="IPR046341">
    <property type="entry name" value="SET_dom_sf"/>
</dbReference>
<feature type="region of interest" description="Disordered" evidence="3">
    <location>
        <begin position="286"/>
        <end position="320"/>
    </location>
</feature>
<feature type="region of interest" description="Disordered" evidence="3">
    <location>
        <begin position="983"/>
        <end position="1006"/>
    </location>
</feature>
<dbReference type="CDD" id="cd00029">
    <property type="entry name" value="C1"/>
    <property type="match status" value="1"/>
</dbReference>
<dbReference type="SUPFAM" id="SSF82199">
    <property type="entry name" value="SET domain"/>
    <property type="match status" value="1"/>
</dbReference>
<organism evidence="6 7">
    <name type="scientific">Triplophysa rosa</name>
    <name type="common">Cave loach</name>
    <dbReference type="NCBI Taxonomy" id="992332"/>
    <lineage>
        <taxon>Eukaryota</taxon>
        <taxon>Metazoa</taxon>
        <taxon>Chordata</taxon>
        <taxon>Craniata</taxon>
        <taxon>Vertebrata</taxon>
        <taxon>Euteleostomi</taxon>
        <taxon>Actinopterygii</taxon>
        <taxon>Neopterygii</taxon>
        <taxon>Teleostei</taxon>
        <taxon>Ostariophysi</taxon>
        <taxon>Cypriniformes</taxon>
        <taxon>Nemacheilidae</taxon>
        <taxon>Triplophysa</taxon>
    </lineage>
</organism>
<dbReference type="GO" id="GO:0046872">
    <property type="term" value="F:metal ion binding"/>
    <property type="evidence" value="ECO:0007669"/>
    <property type="project" value="UniProtKB-KW"/>
</dbReference>
<evidence type="ECO:0000313" key="6">
    <source>
        <dbReference type="EMBL" id="KAI7789440.1"/>
    </source>
</evidence>
<feature type="compositionally biased region" description="Acidic residues" evidence="3">
    <location>
        <begin position="944"/>
        <end position="969"/>
    </location>
</feature>
<dbReference type="InterPro" id="IPR046349">
    <property type="entry name" value="C1-like_sf"/>
</dbReference>
<dbReference type="InterPro" id="IPR001214">
    <property type="entry name" value="SET_dom"/>
</dbReference>
<dbReference type="InterPro" id="IPR002219">
    <property type="entry name" value="PKC_DAG/PE"/>
</dbReference>
<dbReference type="Gene3D" id="2.170.270.10">
    <property type="entry name" value="SET domain"/>
    <property type="match status" value="1"/>
</dbReference>
<dbReference type="AlphaFoldDB" id="A0A9W7T2S7"/>
<dbReference type="SUPFAM" id="SSF57889">
    <property type="entry name" value="Cysteine-rich domain"/>
    <property type="match status" value="1"/>
</dbReference>
<dbReference type="GO" id="GO:0006310">
    <property type="term" value="P:DNA recombination"/>
    <property type="evidence" value="ECO:0007669"/>
    <property type="project" value="InterPro"/>
</dbReference>
<feature type="compositionally biased region" description="Basic and acidic residues" evidence="3">
    <location>
        <begin position="195"/>
        <end position="212"/>
    </location>
</feature>
<dbReference type="Gene3D" id="1.10.443.10">
    <property type="entry name" value="Intergrase catalytic core"/>
    <property type="match status" value="1"/>
</dbReference>
<gene>
    <name evidence="6" type="ORF">IRJ41_018074</name>
</gene>
<sequence length="1100" mass="125243">MLFIKIEFAWYFLVSRMTSCSRGLNPLKDAIHHVKMGKDKDTITERYINPTKGRGVFAKTLIFKGSFILEYRGTLIEKGDFDEILNEYAYFFNHQGHDYCIDASYDDGSLGRLVNDDERPNAKMRKIVDVDGKPHLCLFAIKDINEGVEITYDYGGYNLPWRSRHEKEHCKHLHEPVTPAMTACDIISPTKDIIVRSKQESRRPGSGDDERGRKRKKKTVGMRRRETSRVCKTHQLVKEEMNSLEKCSLCSGPFSPLKWWGLKCKVCSTALHVYCFHKRQKAWETDRSEESDEECDTSEESDEEYVPDSKNETDDESTNTMAKSPFFIKESQLGCSTTGVDINENFNGGASANEKSIDNENFNGGGSAHDKSMDKTSEDTIKSTAVETSDTVQKTAVSFGGQNICFVCQKPVFKIARHFKTHIKEDGDIAKALSLPAGSKTRKELLEKLRNRGNFMHNNEVLKSGSGSLKVKRKAKGDSKKYEYCIHCKGMFLRHELWRHMKRCSSKPGDSEHHGRKYVLGLAALVKASCSSTENGVLKMISHMHDDEISTVVRNDFCLLRFAESLYSKHGHDPSKHDYIRQKIRQVGRFLQTLHKISPIMTLEDSIKPQNFMTVIKAVQVTAGFDKNTNSYKTPSLALKIGHSLLKVSDIVRCHALMAGNEDLIKSSEAFQKLYQAKWSEYISHCALTTISDSKYNKPDNLPLTEDIKKLHQHLDKSAELATAALKEVATAQNYSSLARTILTKIVLFNRRRIGEVSKMKLMNFLQRDHSHTHEGTGLSNYEQKLCRYFERVELKGKRGRKVAVLLTPDMTNALNLLIANRKECSVPEENDYLFAVPQCLTYYRGHESLRRLADECGAQKPDCLRSTKLRKEIATTSQILNLKDNELDQLADFLGHDISVHRQFYRLSEPKIQSGKISKLLLALEKGKLHELHGKSLDQIGDFTDEDEEDDSEDEETIPPENALEEDASTEMNVLLERRPCLSTSKGPKAAGQISEDNGLLERRPCPSTSGLKAYRHISENNVSSRGRRMPKRRPWTKPEVNAVMRHFKLHISKAHLATMRECEVCKRCEHPVLQNRSVQNIRDFVRNRGLNLKRMGEN</sequence>
<feature type="domain" description="Phorbol-ester/DAG-type" evidence="4">
    <location>
        <begin position="233"/>
        <end position="295"/>
    </location>
</feature>
<feature type="compositionally biased region" description="Acidic residues" evidence="3">
    <location>
        <begin position="289"/>
        <end position="306"/>
    </location>
</feature>
<proteinExistence type="predicted"/>
<feature type="region of interest" description="Disordered" evidence="3">
    <location>
        <begin position="351"/>
        <end position="374"/>
    </location>
</feature>
<evidence type="ECO:0000256" key="1">
    <source>
        <dbReference type="ARBA" id="ARBA00022723"/>
    </source>
</evidence>
<dbReference type="SMART" id="SM00317">
    <property type="entry name" value="SET"/>
    <property type="match status" value="1"/>
</dbReference>
<evidence type="ECO:0000259" key="5">
    <source>
        <dbReference type="PROSITE" id="PS50280"/>
    </source>
</evidence>
<dbReference type="PROSITE" id="PS50280">
    <property type="entry name" value="SET"/>
    <property type="match status" value="1"/>
</dbReference>
<name>A0A9W7T2S7_TRIRA</name>
<evidence type="ECO:0000256" key="3">
    <source>
        <dbReference type="SAM" id="MobiDB-lite"/>
    </source>
</evidence>
<dbReference type="Proteomes" id="UP001059041">
    <property type="component" value="Unassembled WGS sequence"/>
</dbReference>
<dbReference type="GO" id="GO:0015074">
    <property type="term" value="P:DNA integration"/>
    <property type="evidence" value="ECO:0007669"/>
    <property type="project" value="InterPro"/>
</dbReference>
<evidence type="ECO:0008006" key="8">
    <source>
        <dbReference type="Google" id="ProtNLM"/>
    </source>
</evidence>
<comment type="caution">
    <text evidence="6">The sequence shown here is derived from an EMBL/GenBank/DDBJ whole genome shotgun (WGS) entry which is preliminary data.</text>
</comment>
<feature type="compositionally biased region" description="Basic residues" evidence="3">
    <location>
        <begin position="213"/>
        <end position="222"/>
    </location>
</feature>
<feature type="region of interest" description="Disordered" evidence="3">
    <location>
        <begin position="195"/>
        <end position="224"/>
    </location>
</feature>